<evidence type="ECO:0000313" key="5">
    <source>
        <dbReference type="Proteomes" id="UP000518752"/>
    </source>
</evidence>
<dbReference type="EMBL" id="JAACJN010000039">
    <property type="protein sequence ID" value="KAF5385583.1"/>
    <property type="molecule type" value="Genomic_DNA"/>
</dbReference>
<evidence type="ECO:0000256" key="2">
    <source>
        <dbReference type="SAM" id="MobiDB-lite"/>
    </source>
</evidence>
<sequence length="367" mass="40708">MMWNSTRPSRSLVVNTAVFGLGLVSAIAGYQSDSPIVTACGATASVGSFISFLICQLPRNRTRNEELDDRLRELEAQLALAREDMVTMSQTLHNTPPTSARRRSLPHALHSPTSLSESEHDNLTPPPQYWTPSSYPDGLEKSKIRLGSTFSSNSGSDSSLSSPVSPSFTSHSSHSSSTSFSRRPLPPPPYLSSGQSNNTQSALSSVELEKLKLSHVLHSPLSHLESLIPGEPVTRALPPPSYTRHEHPPNHHYTHRPQLRLHTISEFGSPDTTSTDKAQDMEISPLRYTFPEYNFEDHPPMTIYPSPPRKHSSLKRHGKTIIKGIKEKISGGRNAKRGTGLDDRERIIIFPIIDPETHQRREVQVRA</sequence>
<dbReference type="AlphaFoldDB" id="A0A8H5M995"/>
<keyword evidence="5" id="KW-1185">Reference proteome</keyword>
<comment type="caution">
    <text evidence="4">The sequence shown here is derived from an EMBL/GenBank/DDBJ whole genome shotgun (WGS) entry which is preliminary data.</text>
</comment>
<keyword evidence="3" id="KW-0812">Transmembrane</keyword>
<keyword evidence="3" id="KW-0472">Membrane</keyword>
<dbReference type="Proteomes" id="UP000518752">
    <property type="component" value="Unassembled WGS sequence"/>
</dbReference>
<proteinExistence type="predicted"/>
<keyword evidence="3" id="KW-1133">Transmembrane helix</keyword>
<accession>A0A8H5M995</accession>
<feature type="compositionally biased region" description="Low complexity" evidence="2">
    <location>
        <begin position="147"/>
        <end position="183"/>
    </location>
</feature>
<feature type="transmembrane region" description="Helical" evidence="3">
    <location>
        <begin position="12"/>
        <end position="30"/>
    </location>
</feature>
<feature type="region of interest" description="Disordered" evidence="2">
    <location>
        <begin position="91"/>
        <end position="203"/>
    </location>
</feature>
<protein>
    <submittedName>
        <fullName evidence="4">Uncharacterized protein</fullName>
    </submittedName>
</protein>
<organism evidence="4 5">
    <name type="scientific">Collybiopsis confluens</name>
    <dbReference type="NCBI Taxonomy" id="2823264"/>
    <lineage>
        <taxon>Eukaryota</taxon>
        <taxon>Fungi</taxon>
        <taxon>Dikarya</taxon>
        <taxon>Basidiomycota</taxon>
        <taxon>Agaricomycotina</taxon>
        <taxon>Agaricomycetes</taxon>
        <taxon>Agaricomycetidae</taxon>
        <taxon>Agaricales</taxon>
        <taxon>Marasmiineae</taxon>
        <taxon>Omphalotaceae</taxon>
        <taxon>Collybiopsis</taxon>
    </lineage>
</organism>
<keyword evidence="1" id="KW-0175">Coiled coil</keyword>
<feature type="coiled-coil region" evidence="1">
    <location>
        <begin position="57"/>
        <end position="91"/>
    </location>
</feature>
<evidence type="ECO:0000256" key="3">
    <source>
        <dbReference type="SAM" id="Phobius"/>
    </source>
</evidence>
<feature type="compositionally biased region" description="Low complexity" evidence="2">
    <location>
        <begin position="191"/>
        <end position="203"/>
    </location>
</feature>
<gene>
    <name evidence="4" type="ORF">D9757_006771</name>
</gene>
<dbReference type="OrthoDB" id="3127956at2759"/>
<feature type="transmembrane region" description="Helical" evidence="3">
    <location>
        <begin position="36"/>
        <end position="55"/>
    </location>
</feature>
<name>A0A8H5M995_9AGAR</name>
<evidence type="ECO:0000256" key="1">
    <source>
        <dbReference type="SAM" id="Coils"/>
    </source>
</evidence>
<feature type="region of interest" description="Disordered" evidence="2">
    <location>
        <begin position="230"/>
        <end position="254"/>
    </location>
</feature>
<reference evidence="4 5" key="1">
    <citation type="journal article" date="2020" name="ISME J.">
        <title>Uncovering the hidden diversity of litter-decomposition mechanisms in mushroom-forming fungi.</title>
        <authorList>
            <person name="Floudas D."/>
            <person name="Bentzer J."/>
            <person name="Ahren D."/>
            <person name="Johansson T."/>
            <person name="Persson P."/>
            <person name="Tunlid A."/>
        </authorList>
    </citation>
    <scope>NUCLEOTIDE SEQUENCE [LARGE SCALE GENOMIC DNA]</scope>
    <source>
        <strain evidence="4 5">CBS 406.79</strain>
    </source>
</reference>
<evidence type="ECO:0000313" key="4">
    <source>
        <dbReference type="EMBL" id="KAF5385583.1"/>
    </source>
</evidence>